<feature type="chain" id="PRO_5005568450" evidence="2">
    <location>
        <begin position="25"/>
        <end position="504"/>
    </location>
</feature>
<sequence>MRLVGHELLIALIARFRLLSNVVSLAFHVGGEGARQEHMAGDNFEDDLDRFVNGQLEPPLQSRDNWVASEFPTDDSSLDSDQSSHHLSKLAEPTNGLVSHSIAVPQQFEGSSSSPSALLPAATHNLEADMDHFWLSLESLESPPHSKRLRITPEFLGDFDEISAPILENPAVARVKLTQPGPPVEVALPTAHPNTIRKFNQNGAVAANNHIHDRLENSRLERPLSPVILSSKEQYQIRVDAEVETSVARYDGMLSDSWFRQLISVEWQWQWDNPLPQNSAPFKQFNDKLERKMKELKEMPLPKWQRVSNMVPKHPIIMVPKSRGVEGPQNVFIRLANLQGMPQARSIKLPSIQNDILSIVKRLILYHRMGNSSNIWPRLLGQEAAISVDHLLNWLFGMIFEETDGSLPLLGSVQMVFPASEERARMFGALQKYLSQVLVIPGPTWGKDNHKPSLIILYAWYISSVEKHNPDTASHLHPEPFWRAIYSILPENNPPHQLKYLNSI</sequence>
<dbReference type="OrthoDB" id="2518090at2759"/>
<proteinExistence type="predicted"/>
<evidence type="ECO:0000256" key="2">
    <source>
        <dbReference type="SAM" id="SignalP"/>
    </source>
</evidence>
<organism evidence="3 4">
    <name type="scientific">Puccinia sorghi</name>
    <dbReference type="NCBI Taxonomy" id="27349"/>
    <lineage>
        <taxon>Eukaryota</taxon>
        <taxon>Fungi</taxon>
        <taxon>Dikarya</taxon>
        <taxon>Basidiomycota</taxon>
        <taxon>Pucciniomycotina</taxon>
        <taxon>Pucciniomycetes</taxon>
        <taxon>Pucciniales</taxon>
        <taxon>Pucciniaceae</taxon>
        <taxon>Puccinia</taxon>
    </lineage>
</organism>
<evidence type="ECO:0000256" key="1">
    <source>
        <dbReference type="SAM" id="MobiDB-lite"/>
    </source>
</evidence>
<dbReference type="Proteomes" id="UP000037035">
    <property type="component" value="Unassembled WGS sequence"/>
</dbReference>
<comment type="caution">
    <text evidence="3">The sequence shown here is derived from an EMBL/GenBank/DDBJ whole genome shotgun (WGS) entry which is preliminary data.</text>
</comment>
<name>A0A0L6VB83_9BASI</name>
<feature type="signal peptide" evidence="2">
    <location>
        <begin position="1"/>
        <end position="24"/>
    </location>
</feature>
<accession>A0A0L6VB83</accession>
<keyword evidence="2" id="KW-0732">Signal</keyword>
<evidence type="ECO:0000313" key="4">
    <source>
        <dbReference type="Proteomes" id="UP000037035"/>
    </source>
</evidence>
<reference evidence="3 4" key="1">
    <citation type="submission" date="2015-08" db="EMBL/GenBank/DDBJ databases">
        <title>Next Generation Sequencing and Analysis of the Genome of Puccinia sorghi L Schw, the Causal Agent of Maize Common Rust.</title>
        <authorList>
            <person name="Rochi L."/>
            <person name="Burguener G."/>
            <person name="Darino M."/>
            <person name="Turjanski A."/>
            <person name="Kreff E."/>
            <person name="Dieguez M.J."/>
            <person name="Sacco F."/>
        </authorList>
    </citation>
    <scope>NUCLEOTIDE SEQUENCE [LARGE SCALE GENOMIC DNA]</scope>
    <source>
        <strain evidence="3 4">RO10H11247</strain>
    </source>
</reference>
<dbReference type="AlphaFoldDB" id="A0A0L6VB83"/>
<feature type="region of interest" description="Disordered" evidence="1">
    <location>
        <begin position="56"/>
        <end position="91"/>
    </location>
</feature>
<dbReference type="EMBL" id="LAVV01006858">
    <property type="protein sequence ID" value="KNZ58003.1"/>
    <property type="molecule type" value="Genomic_DNA"/>
</dbReference>
<gene>
    <name evidence="3" type="ORF">VP01_2018g1</name>
</gene>
<protein>
    <submittedName>
        <fullName evidence="3">Uncharacterized protein</fullName>
    </submittedName>
</protein>
<evidence type="ECO:0000313" key="3">
    <source>
        <dbReference type="EMBL" id="KNZ58003.1"/>
    </source>
</evidence>
<keyword evidence="4" id="KW-1185">Reference proteome</keyword>
<dbReference type="VEuPathDB" id="FungiDB:VP01_2018g1"/>